<keyword evidence="2" id="KW-0472">Membrane</keyword>
<proteinExistence type="predicted"/>
<keyword evidence="4" id="KW-1185">Reference proteome</keyword>
<accession>A0ABR4FNW8</accession>
<feature type="region of interest" description="Disordered" evidence="1">
    <location>
        <begin position="1"/>
        <end position="21"/>
    </location>
</feature>
<protein>
    <submittedName>
        <fullName evidence="3">Uncharacterized protein</fullName>
    </submittedName>
</protein>
<evidence type="ECO:0000313" key="4">
    <source>
        <dbReference type="Proteomes" id="UP001610563"/>
    </source>
</evidence>
<sequence>MPPLNDQRPATDYERWLRERKPDFELGKEPLYGASQGEAIGLEKGRKSVTREPSSALLLPTQAQNVGYSSTPSRLHEPGMTPCSRSAVDCSGWLTPHAYCWIVVSGLVITLLAIVLKRAKTASHRDWIIHRAGHRKLEKRIS</sequence>
<evidence type="ECO:0000256" key="1">
    <source>
        <dbReference type="SAM" id="MobiDB-lite"/>
    </source>
</evidence>
<gene>
    <name evidence="3" type="ORF">BJX66DRAFT_315788</name>
</gene>
<feature type="compositionally biased region" description="Basic and acidic residues" evidence="1">
    <location>
        <begin position="9"/>
        <end position="21"/>
    </location>
</feature>
<dbReference type="EMBL" id="JBFTWV010000160">
    <property type="protein sequence ID" value="KAL2784958.1"/>
    <property type="molecule type" value="Genomic_DNA"/>
</dbReference>
<feature type="transmembrane region" description="Helical" evidence="2">
    <location>
        <begin position="96"/>
        <end position="116"/>
    </location>
</feature>
<name>A0ABR4FNW8_9EURO</name>
<reference evidence="3 4" key="1">
    <citation type="submission" date="2024-07" db="EMBL/GenBank/DDBJ databases">
        <title>Section-level genome sequencing and comparative genomics of Aspergillus sections Usti and Cavernicolus.</title>
        <authorList>
            <consortium name="Lawrence Berkeley National Laboratory"/>
            <person name="Nybo J.L."/>
            <person name="Vesth T.C."/>
            <person name="Theobald S."/>
            <person name="Frisvad J.C."/>
            <person name="Larsen T.O."/>
            <person name="Kjaerboelling I."/>
            <person name="Rothschild-Mancinelli K."/>
            <person name="Lyhne E.K."/>
            <person name="Kogle M.E."/>
            <person name="Barry K."/>
            <person name="Clum A."/>
            <person name="Na H."/>
            <person name="Ledsgaard L."/>
            <person name="Lin J."/>
            <person name="Lipzen A."/>
            <person name="Kuo A."/>
            <person name="Riley R."/>
            <person name="Mondo S."/>
            <person name="Labutti K."/>
            <person name="Haridas S."/>
            <person name="Pangalinan J."/>
            <person name="Salamov A.A."/>
            <person name="Simmons B.A."/>
            <person name="Magnuson J.K."/>
            <person name="Chen J."/>
            <person name="Drula E."/>
            <person name="Henrissat B."/>
            <person name="Wiebenga A."/>
            <person name="Lubbers R.J."/>
            <person name="Gomes A.C."/>
            <person name="Makela M.R."/>
            <person name="Stajich J."/>
            <person name="Grigoriev I.V."/>
            <person name="Mortensen U.H."/>
            <person name="De Vries R.P."/>
            <person name="Baker S.E."/>
            <person name="Andersen M.R."/>
        </authorList>
    </citation>
    <scope>NUCLEOTIDE SEQUENCE [LARGE SCALE GENOMIC DNA]</scope>
    <source>
        <strain evidence="3 4">CBS 209.92</strain>
    </source>
</reference>
<comment type="caution">
    <text evidence="3">The sequence shown here is derived from an EMBL/GenBank/DDBJ whole genome shotgun (WGS) entry which is preliminary data.</text>
</comment>
<evidence type="ECO:0000313" key="3">
    <source>
        <dbReference type="EMBL" id="KAL2784958.1"/>
    </source>
</evidence>
<keyword evidence="2" id="KW-1133">Transmembrane helix</keyword>
<evidence type="ECO:0000256" key="2">
    <source>
        <dbReference type="SAM" id="Phobius"/>
    </source>
</evidence>
<organism evidence="3 4">
    <name type="scientific">Aspergillus keveii</name>
    <dbReference type="NCBI Taxonomy" id="714993"/>
    <lineage>
        <taxon>Eukaryota</taxon>
        <taxon>Fungi</taxon>
        <taxon>Dikarya</taxon>
        <taxon>Ascomycota</taxon>
        <taxon>Pezizomycotina</taxon>
        <taxon>Eurotiomycetes</taxon>
        <taxon>Eurotiomycetidae</taxon>
        <taxon>Eurotiales</taxon>
        <taxon>Aspergillaceae</taxon>
        <taxon>Aspergillus</taxon>
        <taxon>Aspergillus subgen. Nidulantes</taxon>
    </lineage>
</organism>
<dbReference type="Proteomes" id="UP001610563">
    <property type="component" value="Unassembled WGS sequence"/>
</dbReference>
<keyword evidence="2" id="KW-0812">Transmembrane</keyword>